<reference evidence="1 2" key="1">
    <citation type="submission" date="2015-07" db="EMBL/GenBank/DDBJ databases">
        <title>Genome sequence of Levilinea saccharolytica DSM 16555.</title>
        <authorList>
            <person name="Hemp J."/>
            <person name="Ward L.M."/>
            <person name="Pace L.A."/>
            <person name="Fischer W.W."/>
        </authorList>
    </citation>
    <scope>NUCLEOTIDE SEQUENCE [LARGE SCALE GENOMIC DNA]</scope>
    <source>
        <strain evidence="1 2">KIBI-1</strain>
    </source>
</reference>
<dbReference type="InterPro" id="IPR015867">
    <property type="entry name" value="N-reg_PII/ATP_PRibTrfase_C"/>
</dbReference>
<organism evidence="1 2">
    <name type="scientific">Levilinea saccharolytica</name>
    <dbReference type="NCBI Taxonomy" id="229921"/>
    <lineage>
        <taxon>Bacteria</taxon>
        <taxon>Bacillati</taxon>
        <taxon>Chloroflexota</taxon>
        <taxon>Anaerolineae</taxon>
        <taxon>Anaerolineales</taxon>
        <taxon>Anaerolineaceae</taxon>
        <taxon>Levilinea</taxon>
    </lineage>
</organism>
<dbReference type="Gene3D" id="3.30.70.120">
    <property type="match status" value="1"/>
</dbReference>
<dbReference type="Proteomes" id="UP000050501">
    <property type="component" value="Unassembled WGS sequence"/>
</dbReference>
<dbReference type="PANTHER" id="PTHR38456:SF1">
    <property type="entry name" value="CYCLIC DI-AMP RECEPTOR A"/>
    <property type="match status" value="1"/>
</dbReference>
<dbReference type="EMBL" id="LGCM01000065">
    <property type="protein sequence ID" value="KPL75773.1"/>
    <property type="molecule type" value="Genomic_DNA"/>
</dbReference>
<dbReference type="SUPFAM" id="SSF54913">
    <property type="entry name" value="GlnB-like"/>
    <property type="match status" value="1"/>
</dbReference>
<dbReference type="PATRIC" id="fig|229921.5.peg.309"/>
<dbReference type="RefSeq" id="WP_062417885.1">
    <property type="nucleotide sequence ID" value="NZ_DF967974.1"/>
</dbReference>
<protein>
    <recommendedName>
        <fullName evidence="3">Transcriptional regulator</fullName>
    </recommendedName>
</protein>
<evidence type="ECO:0000313" key="2">
    <source>
        <dbReference type="Proteomes" id="UP000050501"/>
    </source>
</evidence>
<dbReference type="STRING" id="229921.ADN01_18330"/>
<proteinExistence type="predicted"/>
<dbReference type="AlphaFoldDB" id="A0A0P6XJC6"/>
<sequence length="88" mass="9626">MKLIITIVPDSDTDAISSALTSAELRVTTIASTGGFLRRGHSTLLIGLEDEQVEQALQIIRTTSGKSNEPANRRGVIFVLKVDQYFHL</sequence>
<dbReference type="Pfam" id="PF06153">
    <property type="entry name" value="CdAMP_rec"/>
    <property type="match status" value="1"/>
</dbReference>
<dbReference type="PANTHER" id="PTHR38456">
    <property type="entry name" value="CYCLIC DI-AMP RECEPTOR A"/>
    <property type="match status" value="1"/>
</dbReference>
<evidence type="ECO:0000313" key="1">
    <source>
        <dbReference type="EMBL" id="KPL75773.1"/>
    </source>
</evidence>
<dbReference type="InterPro" id="IPR011322">
    <property type="entry name" value="N-reg_PII-like_a/b"/>
</dbReference>
<keyword evidence="2" id="KW-1185">Reference proteome</keyword>
<name>A0A0P6XJC6_9CHLR</name>
<accession>A0A0P6XJC6</accession>
<evidence type="ECO:0008006" key="3">
    <source>
        <dbReference type="Google" id="ProtNLM"/>
    </source>
</evidence>
<comment type="caution">
    <text evidence="1">The sequence shown here is derived from an EMBL/GenBank/DDBJ whole genome shotgun (WGS) entry which is preliminary data.</text>
</comment>
<gene>
    <name evidence="1" type="ORF">ADN01_18330</name>
</gene>
<dbReference type="InterPro" id="IPR010375">
    <property type="entry name" value="CdAMP_rec"/>
</dbReference>